<keyword evidence="6" id="KW-0732">Signal</keyword>
<organism evidence="7 8">
    <name type="scientific">Neodothiora populina</name>
    <dbReference type="NCBI Taxonomy" id="2781224"/>
    <lineage>
        <taxon>Eukaryota</taxon>
        <taxon>Fungi</taxon>
        <taxon>Dikarya</taxon>
        <taxon>Ascomycota</taxon>
        <taxon>Pezizomycotina</taxon>
        <taxon>Dothideomycetes</taxon>
        <taxon>Dothideomycetidae</taxon>
        <taxon>Dothideales</taxon>
        <taxon>Dothioraceae</taxon>
        <taxon>Neodothiora</taxon>
    </lineage>
</organism>
<evidence type="ECO:0000256" key="1">
    <source>
        <dbReference type="ARBA" id="ARBA00009431"/>
    </source>
</evidence>
<reference evidence="7 8" key="1">
    <citation type="submission" date="2024-07" db="EMBL/GenBank/DDBJ databases">
        <title>Draft sequence of the Neodothiora populina.</title>
        <authorList>
            <person name="Drown D.D."/>
            <person name="Schuette U.S."/>
            <person name="Buechlein A.B."/>
            <person name="Rusch D.R."/>
            <person name="Winton L.W."/>
            <person name="Adams G.A."/>
        </authorList>
    </citation>
    <scope>NUCLEOTIDE SEQUENCE [LARGE SCALE GENOMIC DNA]</scope>
    <source>
        <strain evidence="7 8">CPC 39397</strain>
    </source>
</reference>
<dbReference type="InterPro" id="IPR001563">
    <property type="entry name" value="Peptidase_S10"/>
</dbReference>
<dbReference type="PRINTS" id="PR00724">
    <property type="entry name" value="CRBOXYPTASEC"/>
</dbReference>
<proteinExistence type="inferred from homology"/>
<dbReference type="EC" id="3.4.16.-" evidence="6"/>
<gene>
    <name evidence="7" type="ORF">AAFC00_001928</name>
</gene>
<keyword evidence="3 6" id="KW-0645">Protease</keyword>
<evidence type="ECO:0000256" key="3">
    <source>
        <dbReference type="ARBA" id="ARBA00022670"/>
    </source>
</evidence>
<keyword evidence="5" id="KW-0325">Glycoprotein</keyword>
<sequence>MRFVSDLALVAAACAIPIAALSGKNIPRRAGDAAPRMLPRQLPAEPKGVKTIITPNGFNITYKEPGICETTPGVKGYSGFVNLGPDVHSFFWFFESRSNPNTDPVTLWLNGGPGSDSMIGLFEELGPCRVAENLTTYLNPYAYNEVSNVIFLSQPLGVGFSYGSKEAGSLDPYLGSFLNASQAPVDGRYPVINATAIDTTALAAVAGWEVVQGFYDALPQLDANVTSKTFNLATESYGGHYGPAFFDHFQSQNKLIQNGSISGIPLTFDSLTIINGIIDEYIQAPYYPEFSVNNTYGIKLYNQTIYDYTQIALYMPNGCLSQVEQCAEVDISTLGGQAVCSEAQSMCRDNVEGVYYNFGNRGVYDIRHPYDDPTPEEYFLDYLNQASVQEAIGVDTNYTSASNNDVYFAFQQTGDFVYGNLLTDLERILNSSVRVSLIYGDADYICNWFGGEAVSLQIDYAHSASFRSAGYVPMVVDGVEYGETREYGNFSFTRVYESGHEVPYYQPIAALALFNRTINGWDSATGTTKITSNYTTVGNATATHTNAFPPLPSETGNRTSTAQTGGKVIAGLKQYLRRGAGVMRGGDRLRRK</sequence>
<evidence type="ECO:0000256" key="6">
    <source>
        <dbReference type="RuleBase" id="RU361156"/>
    </source>
</evidence>
<keyword evidence="8" id="KW-1185">Reference proteome</keyword>
<dbReference type="Gene3D" id="3.40.50.1820">
    <property type="entry name" value="alpha/beta hydrolase"/>
    <property type="match status" value="1"/>
</dbReference>
<dbReference type="PANTHER" id="PTHR11802">
    <property type="entry name" value="SERINE PROTEASE FAMILY S10 SERINE CARBOXYPEPTIDASE"/>
    <property type="match status" value="1"/>
</dbReference>
<keyword evidence="2 6" id="KW-0121">Carboxypeptidase</keyword>
<dbReference type="Pfam" id="PF00450">
    <property type="entry name" value="Peptidase_S10"/>
    <property type="match status" value="1"/>
</dbReference>
<protein>
    <recommendedName>
        <fullName evidence="6">Carboxypeptidase</fullName>
        <ecNumber evidence="6">3.4.16.-</ecNumber>
    </recommendedName>
</protein>
<comment type="similarity">
    <text evidence="1 6">Belongs to the peptidase S10 family.</text>
</comment>
<dbReference type="Proteomes" id="UP001562354">
    <property type="component" value="Unassembled WGS sequence"/>
</dbReference>
<feature type="signal peptide" evidence="6">
    <location>
        <begin position="1"/>
        <end position="22"/>
    </location>
</feature>
<evidence type="ECO:0000256" key="4">
    <source>
        <dbReference type="ARBA" id="ARBA00022801"/>
    </source>
</evidence>
<evidence type="ECO:0000313" key="8">
    <source>
        <dbReference type="Proteomes" id="UP001562354"/>
    </source>
</evidence>
<dbReference type="GeneID" id="95975631"/>
<feature type="chain" id="PRO_5044974655" description="Carboxypeptidase" evidence="6">
    <location>
        <begin position="23"/>
        <end position="592"/>
    </location>
</feature>
<comment type="caution">
    <text evidence="7">The sequence shown here is derived from an EMBL/GenBank/DDBJ whole genome shotgun (WGS) entry which is preliminary data.</text>
</comment>
<dbReference type="PROSITE" id="PS00131">
    <property type="entry name" value="CARBOXYPEPT_SER_SER"/>
    <property type="match status" value="1"/>
</dbReference>
<dbReference type="EMBL" id="JBFMKM010000001">
    <property type="protein sequence ID" value="KAL1311854.1"/>
    <property type="molecule type" value="Genomic_DNA"/>
</dbReference>
<dbReference type="PANTHER" id="PTHR11802:SF131">
    <property type="entry name" value="CARBOXYPEPTIDASE"/>
    <property type="match status" value="1"/>
</dbReference>
<dbReference type="InterPro" id="IPR029058">
    <property type="entry name" value="AB_hydrolase_fold"/>
</dbReference>
<accession>A0ABR3PQM0</accession>
<keyword evidence="4 6" id="KW-0378">Hydrolase</keyword>
<evidence type="ECO:0000256" key="2">
    <source>
        <dbReference type="ARBA" id="ARBA00022645"/>
    </source>
</evidence>
<dbReference type="SUPFAM" id="SSF53474">
    <property type="entry name" value="alpha/beta-Hydrolases"/>
    <property type="match status" value="1"/>
</dbReference>
<evidence type="ECO:0000313" key="7">
    <source>
        <dbReference type="EMBL" id="KAL1311854.1"/>
    </source>
</evidence>
<dbReference type="InterPro" id="IPR018202">
    <property type="entry name" value="Ser_caboxypep_ser_AS"/>
</dbReference>
<dbReference type="RefSeq" id="XP_069204703.1">
    <property type="nucleotide sequence ID" value="XM_069341192.1"/>
</dbReference>
<evidence type="ECO:0000256" key="5">
    <source>
        <dbReference type="ARBA" id="ARBA00023180"/>
    </source>
</evidence>
<name>A0ABR3PQM0_9PEZI</name>